<dbReference type="PANTHER" id="PTHR35897:SF1">
    <property type="entry name" value="METHYLTRANSFERASE AUSD"/>
    <property type="match status" value="1"/>
</dbReference>
<sequence length="317" mass="35318">MSTDVERFRKWSDTAPNEDYNPQPEDVQWMKQVTGIQDEEELKNHALKIQAEGLVVYPYPCIKKFAFTTSRVGRHPAYQDVLAIGKNRPGAIYLEAACCFGNDVRKVVSDGYPIENVIATDLKGGAYWRFMPKKFFRTTPETFPVPFPLEDDFDASFISPDTPPAPTSSTPPIRDVPSLKTLTSLTPLQHHVSIIHAAAFFHLFNEEPQRRLAFLLGSLLSPLPGSMIIGSHGGAPDTEENKKGATRFIGVSESVFTHSPTSWRSLWIGEGGVFKEGDVKVWAEGRVLPRPPSQPTFTDSSGLPVERCVMTWSVIRI</sequence>
<evidence type="ECO:0000313" key="5">
    <source>
        <dbReference type="Proteomes" id="UP000054279"/>
    </source>
</evidence>
<dbReference type="HOGENOM" id="CLU_051542_1_1_1"/>
<name>A0A0C9V3C5_SPHS4</name>
<feature type="region of interest" description="Disordered" evidence="3">
    <location>
        <begin position="1"/>
        <end position="23"/>
    </location>
</feature>
<evidence type="ECO:0000256" key="3">
    <source>
        <dbReference type="SAM" id="MobiDB-lite"/>
    </source>
</evidence>
<dbReference type="OrthoDB" id="2094832at2759"/>
<proteinExistence type="predicted"/>
<gene>
    <name evidence="4" type="ORF">M422DRAFT_172269</name>
</gene>
<organism evidence="4 5">
    <name type="scientific">Sphaerobolus stellatus (strain SS14)</name>
    <dbReference type="NCBI Taxonomy" id="990650"/>
    <lineage>
        <taxon>Eukaryota</taxon>
        <taxon>Fungi</taxon>
        <taxon>Dikarya</taxon>
        <taxon>Basidiomycota</taxon>
        <taxon>Agaricomycotina</taxon>
        <taxon>Agaricomycetes</taxon>
        <taxon>Phallomycetidae</taxon>
        <taxon>Geastrales</taxon>
        <taxon>Sphaerobolaceae</taxon>
        <taxon>Sphaerobolus</taxon>
    </lineage>
</organism>
<dbReference type="EMBL" id="KN837137">
    <property type="protein sequence ID" value="KIJ41414.1"/>
    <property type="molecule type" value="Genomic_DNA"/>
</dbReference>
<evidence type="ECO:0000313" key="4">
    <source>
        <dbReference type="EMBL" id="KIJ41414.1"/>
    </source>
</evidence>
<keyword evidence="5" id="KW-1185">Reference proteome</keyword>
<protein>
    <submittedName>
        <fullName evidence="4">Uncharacterized protein</fullName>
    </submittedName>
</protein>
<evidence type="ECO:0000256" key="2">
    <source>
        <dbReference type="ARBA" id="ARBA00022691"/>
    </source>
</evidence>
<dbReference type="Proteomes" id="UP000054279">
    <property type="component" value="Unassembled WGS sequence"/>
</dbReference>
<keyword evidence="2" id="KW-0949">S-adenosyl-L-methionine</keyword>
<dbReference type="InterPro" id="IPR051654">
    <property type="entry name" value="Meroterpenoid_MTases"/>
</dbReference>
<dbReference type="GO" id="GO:0016740">
    <property type="term" value="F:transferase activity"/>
    <property type="evidence" value="ECO:0007669"/>
    <property type="project" value="UniProtKB-KW"/>
</dbReference>
<dbReference type="PANTHER" id="PTHR35897">
    <property type="entry name" value="METHYLTRANSFERASE AUSD"/>
    <property type="match status" value="1"/>
</dbReference>
<dbReference type="AlphaFoldDB" id="A0A0C9V3C5"/>
<accession>A0A0C9V3C5</accession>
<feature type="compositionally biased region" description="Basic and acidic residues" evidence="3">
    <location>
        <begin position="1"/>
        <end position="12"/>
    </location>
</feature>
<keyword evidence="1" id="KW-0808">Transferase</keyword>
<evidence type="ECO:0000256" key="1">
    <source>
        <dbReference type="ARBA" id="ARBA00022679"/>
    </source>
</evidence>
<reference evidence="4 5" key="1">
    <citation type="submission" date="2014-06" db="EMBL/GenBank/DDBJ databases">
        <title>Evolutionary Origins and Diversification of the Mycorrhizal Mutualists.</title>
        <authorList>
            <consortium name="DOE Joint Genome Institute"/>
            <consortium name="Mycorrhizal Genomics Consortium"/>
            <person name="Kohler A."/>
            <person name="Kuo A."/>
            <person name="Nagy L.G."/>
            <person name="Floudas D."/>
            <person name="Copeland A."/>
            <person name="Barry K.W."/>
            <person name="Cichocki N."/>
            <person name="Veneault-Fourrey C."/>
            <person name="LaButti K."/>
            <person name="Lindquist E.A."/>
            <person name="Lipzen A."/>
            <person name="Lundell T."/>
            <person name="Morin E."/>
            <person name="Murat C."/>
            <person name="Riley R."/>
            <person name="Ohm R."/>
            <person name="Sun H."/>
            <person name="Tunlid A."/>
            <person name="Henrissat B."/>
            <person name="Grigoriev I.V."/>
            <person name="Hibbett D.S."/>
            <person name="Martin F."/>
        </authorList>
    </citation>
    <scope>NUCLEOTIDE SEQUENCE [LARGE SCALE GENOMIC DNA]</scope>
    <source>
        <strain evidence="4 5">SS14</strain>
    </source>
</reference>